<dbReference type="GeneID" id="20316538"/>
<reference evidence="1 2" key="1">
    <citation type="submission" date="2013-11" db="EMBL/GenBank/DDBJ databases">
        <title>Opisthorchis viverrini - life in the bile duct.</title>
        <authorList>
            <person name="Young N.D."/>
            <person name="Nagarajan N."/>
            <person name="Lin S.J."/>
            <person name="Korhonen P.K."/>
            <person name="Jex A.R."/>
            <person name="Hall R.S."/>
            <person name="Safavi-Hemami H."/>
            <person name="Kaewkong W."/>
            <person name="Bertrand D."/>
            <person name="Gao S."/>
            <person name="Seet Q."/>
            <person name="Wongkham S."/>
            <person name="Teh B.T."/>
            <person name="Wongkham C."/>
            <person name="Intapan P.M."/>
            <person name="Maleewong W."/>
            <person name="Yang X."/>
            <person name="Hu M."/>
            <person name="Wang Z."/>
            <person name="Hofmann A."/>
            <person name="Sternberg P.W."/>
            <person name="Tan P."/>
            <person name="Wang J."/>
            <person name="Gasser R.B."/>
        </authorList>
    </citation>
    <scope>NUCLEOTIDE SEQUENCE [LARGE SCALE GENOMIC DNA]</scope>
</reference>
<evidence type="ECO:0000313" key="1">
    <source>
        <dbReference type="EMBL" id="KER31442.1"/>
    </source>
</evidence>
<dbReference type="CTD" id="20316538"/>
<sequence>MSDRIAALSRAICSSPTFTCSIRGIDRVTDQSTFLTSGVRLQACSDRSFDWPSLKEPMTPTTMNRKFNQPGKTGQNPVLKKINVFWMMAQKLTYNAAPPDTTSGKPYVVFSGHQILLPFEAIIPYGGLAAQ</sequence>
<protein>
    <submittedName>
        <fullName evidence="1">Uncharacterized protein</fullName>
    </submittedName>
</protein>
<dbReference type="AlphaFoldDB" id="A0A074ZZJ4"/>
<dbReference type="EMBL" id="KL596646">
    <property type="protein sequence ID" value="KER31442.1"/>
    <property type="molecule type" value="Genomic_DNA"/>
</dbReference>
<accession>A0A074ZZJ4</accession>
<name>A0A074ZZJ4_OPIVI</name>
<dbReference type="KEGG" id="ovi:T265_02350"/>
<gene>
    <name evidence="1" type="ORF">T265_02350</name>
</gene>
<organism evidence="1 2">
    <name type="scientific">Opisthorchis viverrini</name>
    <name type="common">Southeast Asian liver fluke</name>
    <dbReference type="NCBI Taxonomy" id="6198"/>
    <lineage>
        <taxon>Eukaryota</taxon>
        <taxon>Metazoa</taxon>
        <taxon>Spiralia</taxon>
        <taxon>Lophotrochozoa</taxon>
        <taxon>Platyhelminthes</taxon>
        <taxon>Trematoda</taxon>
        <taxon>Digenea</taxon>
        <taxon>Opisthorchiida</taxon>
        <taxon>Opisthorchiata</taxon>
        <taxon>Opisthorchiidae</taxon>
        <taxon>Opisthorchis</taxon>
    </lineage>
</organism>
<dbReference type="Proteomes" id="UP000054324">
    <property type="component" value="Unassembled WGS sequence"/>
</dbReference>
<keyword evidence="2" id="KW-1185">Reference proteome</keyword>
<dbReference type="RefSeq" id="XP_009164828.1">
    <property type="nucleotide sequence ID" value="XM_009166564.1"/>
</dbReference>
<proteinExistence type="predicted"/>
<evidence type="ECO:0000313" key="2">
    <source>
        <dbReference type="Proteomes" id="UP000054324"/>
    </source>
</evidence>